<gene>
    <name evidence="1" type="ORF">NEMVEDRAFT_v1g201536</name>
</gene>
<dbReference type="STRING" id="45351.A7RSP2"/>
<dbReference type="Proteomes" id="UP000001593">
    <property type="component" value="Unassembled WGS sequence"/>
</dbReference>
<dbReference type="HOGENOM" id="CLU_1837475_0_0_1"/>
<reference evidence="1 2" key="1">
    <citation type="journal article" date="2007" name="Science">
        <title>Sea anemone genome reveals ancestral eumetazoan gene repertoire and genomic organization.</title>
        <authorList>
            <person name="Putnam N.H."/>
            <person name="Srivastava M."/>
            <person name="Hellsten U."/>
            <person name="Dirks B."/>
            <person name="Chapman J."/>
            <person name="Salamov A."/>
            <person name="Terry A."/>
            <person name="Shapiro H."/>
            <person name="Lindquist E."/>
            <person name="Kapitonov V.V."/>
            <person name="Jurka J."/>
            <person name="Genikhovich G."/>
            <person name="Grigoriev I.V."/>
            <person name="Lucas S.M."/>
            <person name="Steele R.E."/>
            <person name="Finnerty J.R."/>
            <person name="Technau U."/>
            <person name="Martindale M.Q."/>
            <person name="Rokhsar D.S."/>
        </authorList>
    </citation>
    <scope>NUCLEOTIDE SEQUENCE [LARGE SCALE GENOMIC DNA]</scope>
    <source>
        <strain evidence="2">CH2 X CH6</strain>
    </source>
</reference>
<keyword evidence="2" id="KW-1185">Reference proteome</keyword>
<dbReference type="EMBL" id="DS469535">
    <property type="protein sequence ID" value="EDO45450.1"/>
    <property type="molecule type" value="Genomic_DNA"/>
</dbReference>
<dbReference type="PhylomeDB" id="A7RSP2"/>
<sequence length="140" mass="16247">MAAGFKPNVMYWISPGDVHKRFKVFKQKCELIFQGSLDEKPLVRKTGLLFLWSGDRGLEIYNTAKWADEADKERTLVDEPGYKPTVKEEMLRDAFGINSDKVHKDAISRKFTDLQRRIRPCRNRRKYQDNNTGSSTGYIA</sequence>
<protein>
    <submittedName>
        <fullName evidence="1">Uncharacterized protein</fullName>
    </submittedName>
</protein>
<organism evidence="1 2">
    <name type="scientific">Nematostella vectensis</name>
    <name type="common">Starlet sea anemone</name>
    <dbReference type="NCBI Taxonomy" id="45351"/>
    <lineage>
        <taxon>Eukaryota</taxon>
        <taxon>Metazoa</taxon>
        <taxon>Cnidaria</taxon>
        <taxon>Anthozoa</taxon>
        <taxon>Hexacorallia</taxon>
        <taxon>Actiniaria</taxon>
        <taxon>Edwardsiidae</taxon>
        <taxon>Nematostella</taxon>
    </lineage>
</organism>
<evidence type="ECO:0000313" key="2">
    <source>
        <dbReference type="Proteomes" id="UP000001593"/>
    </source>
</evidence>
<dbReference type="AlphaFoldDB" id="A7RSP2"/>
<evidence type="ECO:0000313" key="1">
    <source>
        <dbReference type="EMBL" id="EDO45450.1"/>
    </source>
</evidence>
<accession>A7RSP2</accession>
<dbReference type="InParanoid" id="A7RSP2"/>
<name>A7RSP2_NEMVE</name>
<proteinExistence type="predicted"/>